<evidence type="ECO:0008006" key="9">
    <source>
        <dbReference type="Google" id="ProtNLM"/>
    </source>
</evidence>
<dbReference type="InterPro" id="IPR008972">
    <property type="entry name" value="Cupredoxin"/>
</dbReference>
<dbReference type="Gene3D" id="2.60.40.420">
    <property type="entry name" value="Cupredoxins - blue copper proteins"/>
    <property type="match status" value="1"/>
</dbReference>
<dbReference type="InterPro" id="IPR028096">
    <property type="entry name" value="EfeO_Cupredoxin"/>
</dbReference>
<dbReference type="EMBL" id="CP031263">
    <property type="protein sequence ID" value="AXH93680.1"/>
    <property type="molecule type" value="Genomic_DNA"/>
</dbReference>
<reference evidence="6 8" key="3">
    <citation type="submission" date="2019-09" db="EMBL/GenBank/DDBJ databases">
        <title>High taxonomic diversity of Micromonospora strains isolated from Medicago sativa nodules in different geographical locations.</title>
        <authorList>
            <person name="Martinez-Hidalgo P."/>
            <person name="Flores-Felix J.D."/>
            <person name="Velazquez E."/>
            <person name="Brau L."/>
            <person name="Trujillo M.E."/>
            <person name="Martinez-Molina E."/>
        </authorList>
    </citation>
    <scope>NUCLEOTIDE SEQUENCE [LARGE SCALE GENOMIC DNA]</scope>
    <source>
        <strain evidence="6 8">ALFB5</strain>
    </source>
</reference>
<evidence type="ECO:0000313" key="8">
    <source>
        <dbReference type="Proteomes" id="UP000471364"/>
    </source>
</evidence>
<dbReference type="SUPFAM" id="SSF49503">
    <property type="entry name" value="Cupredoxins"/>
    <property type="match status" value="1"/>
</dbReference>
<dbReference type="PANTHER" id="PTHR42208:SF1">
    <property type="entry name" value="HEAVY METAL TRANSPORTER"/>
    <property type="match status" value="1"/>
</dbReference>
<feature type="transmembrane region" description="Helical" evidence="2">
    <location>
        <begin position="184"/>
        <end position="209"/>
    </location>
</feature>
<gene>
    <name evidence="5" type="ORF">DVH21_29315</name>
    <name evidence="6" type="ORF">F6X54_22560</name>
</gene>
<feature type="transmembrane region" description="Helical" evidence="2">
    <location>
        <begin position="109"/>
        <end position="132"/>
    </location>
</feature>
<feature type="domain" description="Urease accessory protein UreH-like transmembrane" evidence="3">
    <location>
        <begin position="7"/>
        <end position="236"/>
    </location>
</feature>
<dbReference type="RefSeq" id="WP_013476030.1">
    <property type="nucleotide sequence ID" value="NZ_CBDRJA010000010.1"/>
</dbReference>
<dbReference type="Proteomes" id="UP000253958">
    <property type="component" value="Chromosome"/>
</dbReference>
<sequence>MNLVPVLLTGLLAGGVSCAAVQGGLLAGLVARQRATVPAGPASPQVRPRPGSPASAPTRPARVLLADDLAPVGGFLAGKLTSHALLGAVLGALGGAAQLSLHVRTMAQLAAGVLVIAFGLAQLGVPGFKGLVIEPPTAWTRFVRGRARSGSIFAPALLGVASVLIPCGVTLSVMALAITSGSALAGAATMAVFVAGTGPLFAVLGYAAAAARRAAGAWRRRLALATGLVVLAMGLYTFNGGLEMSGSPVAASQLAAAAGFGPAPVTAAAVAADAPPVSMVDGRQVVVITATTGAYAPGNIAVRAGVPTTLVVRAHNAEGCVRAFVIPSMGEQWILPVNGDTSIDLGTPGAGTLRYTCGMGMYTGKLTISEQS</sequence>
<dbReference type="InterPro" id="IPR039447">
    <property type="entry name" value="UreH-like_TM_dom"/>
</dbReference>
<evidence type="ECO:0000259" key="4">
    <source>
        <dbReference type="Pfam" id="PF13473"/>
    </source>
</evidence>
<dbReference type="AlphaFoldDB" id="A0A3M9JZA6"/>
<dbReference type="Pfam" id="PF13386">
    <property type="entry name" value="DsbD_2"/>
    <property type="match status" value="1"/>
</dbReference>
<keyword evidence="2" id="KW-0812">Transmembrane</keyword>
<dbReference type="PANTHER" id="PTHR42208">
    <property type="entry name" value="HEAVY METAL TRANSPORTER-RELATED"/>
    <property type="match status" value="1"/>
</dbReference>
<evidence type="ECO:0000256" key="2">
    <source>
        <dbReference type="SAM" id="Phobius"/>
    </source>
</evidence>
<proteinExistence type="predicted"/>
<feature type="domain" description="EfeO-type cupredoxin-like" evidence="4">
    <location>
        <begin position="280"/>
        <end position="368"/>
    </location>
</feature>
<dbReference type="Pfam" id="PF13473">
    <property type="entry name" value="Cupredoxin_1"/>
    <property type="match status" value="1"/>
</dbReference>
<evidence type="ECO:0000313" key="6">
    <source>
        <dbReference type="EMBL" id="KAB1108446.1"/>
    </source>
</evidence>
<keyword evidence="2" id="KW-0472">Membrane</keyword>
<dbReference type="EMBL" id="WAAR01000115">
    <property type="protein sequence ID" value="KAB1108446.1"/>
    <property type="molecule type" value="Genomic_DNA"/>
</dbReference>
<protein>
    <recommendedName>
        <fullName evidence="9">Sulfite exporter TauE/SafE family protein</fullName>
    </recommendedName>
</protein>
<feature type="region of interest" description="Disordered" evidence="1">
    <location>
        <begin position="38"/>
        <end position="58"/>
    </location>
</feature>
<evidence type="ECO:0000313" key="5">
    <source>
        <dbReference type="EMBL" id="AXH93680.1"/>
    </source>
</evidence>
<dbReference type="Proteomes" id="UP000471364">
    <property type="component" value="Unassembled WGS sequence"/>
</dbReference>
<organism evidence="5 7">
    <name type="scientific">Micromonospora aurantiaca</name>
    <name type="common">nom. illeg.</name>
    <dbReference type="NCBI Taxonomy" id="47850"/>
    <lineage>
        <taxon>Bacteria</taxon>
        <taxon>Bacillati</taxon>
        <taxon>Actinomycetota</taxon>
        <taxon>Actinomycetes</taxon>
        <taxon>Micromonosporales</taxon>
        <taxon>Micromonosporaceae</taxon>
        <taxon>Micromonospora</taxon>
    </lineage>
</organism>
<feature type="transmembrane region" description="Helical" evidence="2">
    <location>
        <begin position="221"/>
        <end position="238"/>
    </location>
</feature>
<evidence type="ECO:0000259" key="3">
    <source>
        <dbReference type="Pfam" id="PF13386"/>
    </source>
</evidence>
<name>A0A3M9JZA6_9ACTN</name>
<keyword evidence="2" id="KW-1133">Transmembrane helix</keyword>
<reference evidence="5 7" key="2">
    <citation type="submission" date="2018-08" db="EMBL/GenBank/DDBJ databases">
        <title>Streptomyces kandeliansis sp. nov., an endophytic bacterium isolated from mangrove plant.</title>
        <authorList>
            <person name="Wang R."/>
        </authorList>
    </citation>
    <scope>NUCLEOTIDE SEQUENCE [LARGE SCALE GENOMIC DNA]</scope>
    <source>
        <strain evidence="5">110B</strain>
        <strain evidence="7">H14(2018)</strain>
    </source>
</reference>
<feature type="transmembrane region" description="Helical" evidence="2">
    <location>
        <begin position="152"/>
        <end position="178"/>
    </location>
</feature>
<evidence type="ECO:0000313" key="7">
    <source>
        <dbReference type="Proteomes" id="UP000253958"/>
    </source>
</evidence>
<reference evidence="5 7" key="1">
    <citation type="submission" date="2018-07" db="EMBL/GenBank/DDBJ databases">
        <authorList>
            <person name="Ye Y."/>
        </authorList>
    </citation>
    <scope>NUCLEOTIDE SEQUENCE [LARGE SCALE GENOMIC DNA]</scope>
    <source>
        <strain evidence="5">110B</strain>
        <strain evidence="7">H14(2018)</strain>
    </source>
</reference>
<keyword evidence="8" id="KW-1185">Reference proteome</keyword>
<evidence type="ECO:0000256" key="1">
    <source>
        <dbReference type="SAM" id="MobiDB-lite"/>
    </source>
</evidence>
<accession>A0A3M9JZA6</accession>